<dbReference type="Proteomes" id="UP000492821">
    <property type="component" value="Unassembled WGS sequence"/>
</dbReference>
<reference evidence="2" key="1">
    <citation type="journal article" date="2013" name="Genetics">
        <title>The draft genome and transcriptome of Panagrellus redivivus are shaped by the harsh demands of a free-living lifestyle.</title>
        <authorList>
            <person name="Srinivasan J."/>
            <person name="Dillman A.R."/>
            <person name="Macchietto M.G."/>
            <person name="Heikkinen L."/>
            <person name="Lakso M."/>
            <person name="Fracchia K.M."/>
            <person name="Antoshechkin I."/>
            <person name="Mortazavi A."/>
            <person name="Wong G."/>
            <person name="Sternberg P.W."/>
        </authorList>
    </citation>
    <scope>NUCLEOTIDE SEQUENCE [LARGE SCALE GENOMIC DNA]</scope>
    <source>
        <strain evidence="2">MT8872</strain>
    </source>
</reference>
<accession>A0A7E4W3W3</accession>
<dbReference type="InterPro" id="IPR032675">
    <property type="entry name" value="LRR_dom_sf"/>
</dbReference>
<evidence type="ECO:0000313" key="2">
    <source>
        <dbReference type="Proteomes" id="UP000492821"/>
    </source>
</evidence>
<feature type="region of interest" description="Disordered" evidence="1">
    <location>
        <begin position="1"/>
        <end position="60"/>
    </location>
</feature>
<sequence>MSAEEGSSSASGSAETPSNPAGVSDDNTNNADQPTTAPPDSQPQPESVMAEPTPPSNNAINNLLAALNENRSEMRHRNRQIQELITRVEQLQKDLQEKDETIEDLNKQVSIRNKHNGPKLPDGLQFPTEIFDEIFLYCNAKTRLNFAAANSYFLKRYGVWRDVKSLYVTRSPVENQDRVTVIPHTYTIRTNCTNLGTFKATNIFSLAKVMPLTKSLLIESNQYSISSQCNRIPPQHGFFPHLPELELLKICNITDNLSIKYTLSELFALPKLRVLHVREFRQDFLLPEPSTVAAPLWQMRLGLAFQNAEKLPELLDKLSPTLTSVDISPLRSFMPIASNVETQLLPAMAGHLENLTELHVPSVVSRHHSFEASLMLLRTFSKLRKVTFEALHLSAIVNIVNALPESCTHLTITDTFYINSEMVTLSSNQVLAIDKVLSEPKYSTVKTELSRITRPMTIQLGRLRGNSPPTVIKNVTSVVKIISNASVLPKCKMTEYDKRVFLWDGCILSRNEFLARIGVVPFDSSSSR</sequence>
<reference evidence="3" key="2">
    <citation type="submission" date="2020-10" db="UniProtKB">
        <authorList>
            <consortium name="WormBaseParasite"/>
        </authorList>
    </citation>
    <scope>IDENTIFICATION</scope>
</reference>
<keyword evidence="2" id="KW-1185">Reference proteome</keyword>
<dbReference type="AlphaFoldDB" id="A0A7E4W3W3"/>
<evidence type="ECO:0000313" key="3">
    <source>
        <dbReference type="WBParaSite" id="Pan_g7048.t1"/>
    </source>
</evidence>
<proteinExistence type="predicted"/>
<dbReference type="Gene3D" id="3.80.10.10">
    <property type="entry name" value="Ribonuclease Inhibitor"/>
    <property type="match status" value="1"/>
</dbReference>
<name>A0A7E4W3W3_PANRE</name>
<dbReference type="WBParaSite" id="Pan_g7048.t1">
    <property type="protein sequence ID" value="Pan_g7048.t1"/>
    <property type="gene ID" value="Pan_g7048"/>
</dbReference>
<protein>
    <submittedName>
        <fullName evidence="3">F-box domain-containing protein</fullName>
    </submittedName>
</protein>
<evidence type="ECO:0000256" key="1">
    <source>
        <dbReference type="SAM" id="MobiDB-lite"/>
    </source>
</evidence>
<organism evidence="2 3">
    <name type="scientific">Panagrellus redivivus</name>
    <name type="common">Microworm</name>
    <dbReference type="NCBI Taxonomy" id="6233"/>
    <lineage>
        <taxon>Eukaryota</taxon>
        <taxon>Metazoa</taxon>
        <taxon>Ecdysozoa</taxon>
        <taxon>Nematoda</taxon>
        <taxon>Chromadorea</taxon>
        <taxon>Rhabditida</taxon>
        <taxon>Tylenchina</taxon>
        <taxon>Panagrolaimomorpha</taxon>
        <taxon>Panagrolaimoidea</taxon>
        <taxon>Panagrolaimidae</taxon>
        <taxon>Panagrellus</taxon>
    </lineage>
</organism>
<feature type="compositionally biased region" description="Polar residues" evidence="1">
    <location>
        <begin position="16"/>
        <end position="35"/>
    </location>
</feature>
<feature type="compositionally biased region" description="Low complexity" evidence="1">
    <location>
        <begin position="1"/>
        <end position="15"/>
    </location>
</feature>